<dbReference type="InterPro" id="IPR000150">
    <property type="entry name" value="Cof"/>
</dbReference>
<evidence type="ECO:0000313" key="1">
    <source>
        <dbReference type="EMBL" id="EHR35746.1"/>
    </source>
</evidence>
<dbReference type="SFLD" id="SFLDG01140">
    <property type="entry name" value="C2.B:_Phosphomannomutase_and_P"/>
    <property type="match status" value="1"/>
</dbReference>
<dbReference type="InterPro" id="IPR006379">
    <property type="entry name" value="HAD-SF_hydro_IIB"/>
</dbReference>
<dbReference type="HOGENOM" id="CLU_044146_7_0_9"/>
<sequence length="283" mass="31773">MDINDIKAMAFDMDGTLLDSNKQIPPKTKEALIKLQNEGVQIILASGRPVKGLLGFAKELELEKHHGIIVTNNGAVGYDVKNHKYIYQTPIDLSLIKEILTDVINDGIEPMIENGDYMLVNNVFNGFVDMSPFGGQHNTNIVEYESRGGGFLLKEVRPYAESIDFNVNKILTIVDPSVIAETIERYREKFGYKVHVVQTSPFFMEFTMPGVNKEYGLERLGIDPETLMSFGDNMNDKEMMEYGKYSVAVGNAVDPVKEIATYVSTSNDEEGIYEAFKHFGFVE</sequence>
<dbReference type="Proteomes" id="UP000004191">
    <property type="component" value="Unassembled WGS sequence"/>
</dbReference>
<dbReference type="RefSeq" id="WP_005397179.1">
    <property type="nucleotide sequence ID" value="NZ_JH601088.1"/>
</dbReference>
<dbReference type="Gene3D" id="3.40.50.1000">
    <property type="entry name" value="HAD superfamily/HAD-like"/>
    <property type="match status" value="1"/>
</dbReference>
<dbReference type="OrthoDB" id="9781413at2"/>
<dbReference type="SUPFAM" id="SSF56784">
    <property type="entry name" value="HAD-like"/>
    <property type="match status" value="1"/>
</dbReference>
<dbReference type="InterPro" id="IPR036412">
    <property type="entry name" value="HAD-like_sf"/>
</dbReference>
<accession>H3NLP3</accession>
<dbReference type="PANTHER" id="PTHR10000">
    <property type="entry name" value="PHOSPHOSERINE PHOSPHATASE"/>
    <property type="match status" value="1"/>
</dbReference>
<evidence type="ECO:0000313" key="2">
    <source>
        <dbReference type="Proteomes" id="UP000004191"/>
    </source>
</evidence>
<dbReference type="PANTHER" id="PTHR10000:SF8">
    <property type="entry name" value="HAD SUPERFAMILY HYDROLASE-LIKE, TYPE 3"/>
    <property type="match status" value="1"/>
</dbReference>
<dbReference type="NCBIfam" id="TIGR00099">
    <property type="entry name" value="Cof-subfamily"/>
    <property type="match status" value="1"/>
</dbReference>
<gene>
    <name evidence="1" type="ORF">HMPREF9709_00254</name>
</gene>
<dbReference type="Pfam" id="PF08282">
    <property type="entry name" value="Hydrolase_3"/>
    <property type="match status" value="1"/>
</dbReference>
<organism evidence="1 2">
    <name type="scientific">Helcococcus kunzii ATCC 51366</name>
    <dbReference type="NCBI Taxonomy" id="883114"/>
    <lineage>
        <taxon>Bacteria</taxon>
        <taxon>Bacillati</taxon>
        <taxon>Bacillota</taxon>
        <taxon>Tissierellia</taxon>
        <taxon>Tissierellales</taxon>
        <taxon>Peptoniphilaceae</taxon>
        <taxon>Helcococcus</taxon>
    </lineage>
</organism>
<dbReference type="AlphaFoldDB" id="H3NLP3"/>
<dbReference type="Gene3D" id="3.30.1240.10">
    <property type="match status" value="1"/>
</dbReference>
<proteinExistence type="predicted"/>
<name>H3NLP3_9FIRM</name>
<dbReference type="GO" id="GO:0000287">
    <property type="term" value="F:magnesium ion binding"/>
    <property type="evidence" value="ECO:0007669"/>
    <property type="project" value="TreeGrafter"/>
</dbReference>
<dbReference type="GeneID" id="96998274"/>
<dbReference type="NCBIfam" id="TIGR01484">
    <property type="entry name" value="HAD-SF-IIB"/>
    <property type="match status" value="1"/>
</dbReference>
<dbReference type="GO" id="GO:0005829">
    <property type="term" value="C:cytosol"/>
    <property type="evidence" value="ECO:0007669"/>
    <property type="project" value="TreeGrafter"/>
</dbReference>
<keyword evidence="2" id="KW-1185">Reference proteome</keyword>
<dbReference type="InterPro" id="IPR023214">
    <property type="entry name" value="HAD_sf"/>
</dbReference>
<dbReference type="EMBL" id="AGEI01000008">
    <property type="protein sequence ID" value="EHR35746.1"/>
    <property type="molecule type" value="Genomic_DNA"/>
</dbReference>
<protein>
    <submittedName>
        <fullName evidence="1">Cof-like hydrolase</fullName>
    </submittedName>
</protein>
<keyword evidence="1" id="KW-0378">Hydrolase</keyword>
<comment type="caution">
    <text evidence="1">The sequence shown here is derived from an EMBL/GenBank/DDBJ whole genome shotgun (WGS) entry which is preliminary data.</text>
</comment>
<dbReference type="eggNOG" id="COG0561">
    <property type="taxonomic scope" value="Bacteria"/>
</dbReference>
<reference evidence="1 2" key="1">
    <citation type="submission" date="2012-01" db="EMBL/GenBank/DDBJ databases">
        <title>The Genome Sequence of Helcococcus kunzii ATCC 51366.</title>
        <authorList>
            <consortium name="The Broad Institute Genome Sequencing Platform"/>
            <person name="Earl A."/>
            <person name="Ward D."/>
            <person name="Feldgarden M."/>
            <person name="Gevers D."/>
            <person name="Huys G."/>
            <person name="Young S.K."/>
            <person name="Zeng Q."/>
            <person name="Gargeya S."/>
            <person name="Fitzgerald M."/>
            <person name="Haas B."/>
            <person name="Abouelleil A."/>
            <person name="Alvarado L."/>
            <person name="Arachchi H.M."/>
            <person name="Berlin A."/>
            <person name="Chapman S.B."/>
            <person name="Gearin G."/>
            <person name="Goldberg J."/>
            <person name="Griggs A."/>
            <person name="Gujja S."/>
            <person name="Hansen M."/>
            <person name="Heiman D."/>
            <person name="Howarth C."/>
            <person name="Larimer J."/>
            <person name="Lui A."/>
            <person name="MacDonald P.J.P."/>
            <person name="McCowen C."/>
            <person name="Montmayeur A."/>
            <person name="Murphy C."/>
            <person name="Neiman D."/>
            <person name="Pearson M."/>
            <person name="Priest M."/>
            <person name="Roberts A."/>
            <person name="Saif S."/>
            <person name="Shea T."/>
            <person name="Sisk P."/>
            <person name="Stolte C."/>
            <person name="Sykes S."/>
            <person name="Wortman J."/>
            <person name="Nusbaum C."/>
            <person name="Birren B."/>
        </authorList>
    </citation>
    <scope>NUCLEOTIDE SEQUENCE [LARGE SCALE GENOMIC DNA]</scope>
    <source>
        <strain evidence="1 2">ATCC 51366</strain>
    </source>
</reference>
<dbReference type="STRING" id="883114.HMPREF9709_00254"/>
<dbReference type="CDD" id="cd07516">
    <property type="entry name" value="HAD_Pase"/>
    <property type="match status" value="1"/>
</dbReference>
<dbReference type="GO" id="GO:0016791">
    <property type="term" value="F:phosphatase activity"/>
    <property type="evidence" value="ECO:0007669"/>
    <property type="project" value="UniProtKB-ARBA"/>
</dbReference>
<dbReference type="SFLD" id="SFLDS00003">
    <property type="entry name" value="Haloacid_Dehalogenase"/>
    <property type="match status" value="1"/>
</dbReference>